<organism evidence="6 7">
    <name type="scientific">Latimeria chalumnae</name>
    <name type="common">Coelacanth</name>
    <dbReference type="NCBI Taxonomy" id="7897"/>
    <lineage>
        <taxon>Eukaryota</taxon>
        <taxon>Metazoa</taxon>
        <taxon>Chordata</taxon>
        <taxon>Craniata</taxon>
        <taxon>Vertebrata</taxon>
        <taxon>Euteleostomi</taxon>
        <taxon>Coelacanthiformes</taxon>
        <taxon>Coelacanthidae</taxon>
        <taxon>Latimeria</taxon>
    </lineage>
</organism>
<feature type="chain" id="PRO_5004043450" description="Glycosyl hydrolases family 22 (GH22) domain-containing protein" evidence="4">
    <location>
        <begin position="17"/>
        <end position="147"/>
    </location>
</feature>
<evidence type="ECO:0000256" key="2">
    <source>
        <dbReference type="ARBA" id="ARBA00023157"/>
    </source>
</evidence>
<dbReference type="PRINTS" id="PR00137">
    <property type="entry name" value="LYSOZYME"/>
</dbReference>
<evidence type="ECO:0000313" key="6">
    <source>
        <dbReference type="Ensembl" id="ENSLACP00000022157.1"/>
    </source>
</evidence>
<dbReference type="InterPro" id="IPR019799">
    <property type="entry name" value="Glyco_hydro_22_CS"/>
</dbReference>
<dbReference type="KEGG" id="lcm:102345482"/>
<evidence type="ECO:0000313" key="7">
    <source>
        <dbReference type="Proteomes" id="UP000008672"/>
    </source>
</evidence>
<dbReference type="InterPro" id="IPR000974">
    <property type="entry name" value="Glyco_hydro_22_lys"/>
</dbReference>
<dbReference type="PRINTS" id="PR00135">
    <property type="entry name" value="LYZLACT"/>
</dbReference>
<gene>
    <name evidence="6" type="primary">LOC102345482</name>
</gene>
<keyword evidence="7" id="KW-1185">Reference proteome</keyword>
<dbReference type="eggNOG" id="ENOG502SSER">
    <property type="taxonomic scope" value="Eukaryota"/>
</dbReference>
<protein>
    <recommendedName>
        <fullName evidence="5">Glycosyl hydrolases family 22 (GH22) domain-containing protein</fullName>
    </recommendedName>
</protein>
<dbReference type="GeneTree" id="ENSGT00940000153832"/>
<keyword evidence="4" id="KW-0732">Signal</keyword>
<dbReference type="OrthoDB" id="17373at2759"/>
<dbReference type="Gene3D" id="1.10.530.10">
    <property type="match status" value="1"/>
</dbReference>
<feature type="signal peptide" evidence="4">
    <location>
        <begin position="1"/>
        <end position="16"/>
    </location>
</feature>
<dbReference type="Bgee" id="ENSLACG00000022214">
    <property type="expression patterns" value="Expressed in pectoral fin"/>
</dbReference>
<dbReference type="PANTHER" id="PTHR11407">
    <property type="entry name" value="LYSOZYME C"/>
    <property type="match status" value="1"/>
</dbReference>
<keyword evidence="2" id="KW-1015">Disulfide bond</keyword>
<evidence type="ECO:0000256" key="3">
    <source>
        <dbReference type="RuleBase" id="RU004440"/>
    </source>
</evidence>
<name>M3XHF1_LATCH</name>
<dbReference type="SUPFAM" id="SSF53955">
    <property type="entry name" value="Lysozyme-like"/>
    <property type="match status" value="1"/>
</dbReference>
<evidence type="ECO:0000259" key="5">
    <source>
        <dbReference type="PROSITE" id="PS00128"/>
    </source>
</evidence>
<dbReference type="PROSITE" id="PS00128">
    <property type="entry name" value="GLYCOSYL_HYDROL_F22_1"/>
    <property type="match status" value="1"/>
</dbReference>
<reference evidence="7" key="1">
    <citation type="submission" date="2011-08" db="EMBL/GenBank/DDBJ databases">
        <title>The draft genome of Latimeria chalumnae.</title>
        <authorList>
            <person name="Di Palma F."/>
            <person name="Alfoldi J."/>
            <person name="Johnson J."/>
            <person name="Berlin A."/>
            <person name="Gnerre S."/>
            <person name="Jaffe D."/>
            <person name="MacCallum I."/>
            <person name="Young S."/>
            <person name="Walker B.J."/>
            <person name="Lander E."/>
            <person name="Lindblad-Toh K."/>
        </authorList>
    </citation>
    <scope>NUCLEOTIDE SEQUENCE [LARGE SCALE GENOMIC DNA]</scope>
    <source>
        <strain evidence="7">Wild caught</strain>
    </source>
</reference>
<dbReference type="STRING" id="7897.ENSLACP00000022157"/>
<dbReference type="PANTHER" id="PTHR11407:SF69">
    <property type="entry name" value="LYSOZYME C, MILK ISOZYME"/>
    <property type="match status" value="1"/>
</dbReference>
<evidence type="ECO:0000256" key="1">
    <source>
        <dbReference type="ARBA" id="ARBA00010859"/>
    </source>
</evidence>
<accession>M3XHF1</accession>
<reference evidence="6" key="2">
    <citation type="submission" date="2025-08" db="UniProtKB">
        <authorList>
            <consortium name="Ensembl"/>
        </authorList>
    </citation>
    <scope>IDENTIFICATION</scope>
</reference>
<dbReference type="Pfam" id="PF00062">
    <property type="entry name" value="Lys"/>
    <property type="match status" value="1"/>
</dbReference>
<dbReference type="OMA" id="ARIFQIC"/>
<dbReference type="EMBL" id="AFYH01056787">
    <property type="status" value="NOT_ANNOTATED_CDS"/>
    <property type="molecule type" value="Genomic_DNA"/>
</dbReference>
<dbReference type="PROSITE" id="PS51348">
    <property type="entry name" value="GLYCOSYL_HYDROL_F22_2"/>
    <property type="match status" value="1"/>
</dbReference>
<comment type="similarity">
    <text evidence="1 3">Belongs to the glycosyl hydrolase 22 family.</text>
</comment>
<evidence type="ECO:0000256" key="4">
    <source>
        <dbReference type="SAM" id="SignalP"/>
    </source>
</evidence>
<dbReference type="AlphaFoldDB" id="M3XHF1"/>
<dbReference type="HOGENOM" id="CLU_111620_1_1_1"/>
<dbReference type="InterPro" id="IPR023346">
    <property type="entry name" value="Lysozyme-like_dom_sf"/>
</dbReference>
<proteinExistence type="inferred from homology"/>
<sequence length="147" mass="16581">MKALILLFGLVVPSLLKEYERCELAAILKNASMEGYEGYSIRTLVCMASIKSNLDSELVTKLNDTEDSYGCGIFQINSWKWCVKNSTAGQNLCNTDCDEFQDDDITDDIECLKLILQDEAELDNWFGNTTACKSNYGLSKWTEDCKE</sequence>
<reference evidence="6" key="3">
    <citation type="submission" date="2025-09" db="UniProtKB">
        <authorList>
            <consortium name="Ensembl"/>
        </authorList>
    </citation>
    <scope>IDENTIFICATION</scope>
</reference>
<dbReference type="FunFam" id="1.10.530.10:FF:000001">
    <property type="entry name" value="Lysozyme C"/>
    <property type="match status" value="1"/>
</dbReference>
<dbReference type="GeneID" id="102345482"/>
<dbReference type="InterPro" id="IPR001916">
    <property type="entry name" value="Glyco_hydro_22"/>
</dbReference>
<dbReference type="Ensembl" id="ENSLACT00000024908.1">
    <property type="protein sequence ID" value="ENSLACP00000022157.1"/>
    <property type="gene ID" value="ENSLACG00000022214.1"/>
</dbReference>
<feature type="domain" description="Glycosyl hydrolases family 22 (GH22)" evidence="5">
    <location>
        <begin position="93"/>
        <end position="111"/>
    </location>
</feature>
<dbReference type="GO" id="GO:0003796">
    <property type="term" value="F:lysozyme activity"/>
    <property type="evidence" value="ECO:0007669"/>
    <property type="project" value="InterPro"/>
</dbReference>
<dbReference type="RefSeq" id="XP_005994444.2">
    <property type="nucleotide sequence ID" value="XM_005994382.3"/>
</dbReference>
<dbReference type="SMART" id="SM00263">
    <property type="entry name" value="LYZ1"/>
    <property type="match status" value="1"/>
</dbReference>
<dbReference type="Proteomes" id="UP000008672">
    <property type="component" value="Unassembled WGS sequence"/>
</dbReference>
<dbReference type="InParanoid" id="M3XHF1"/>